<dbReference type="PROSITE" id="PS50932">
    <property type="entry name" value="HTH_LACI_2"/>
    <property type="match status" value="1"/>
</dbReference>
<dbReference type="InterPro" id="IPR046335">
    <property type="entry name" value="LacI/GalR-like_sensor"/>
</dbReference>
<keyword evidence="6" id="KW-1185">Reference proteome</keyword>
<reference evidence="6" key="1">
    <citation type="submission" date="2016-10" db="EMBL/GenBank/DDBJ databases">
        <authorList>
            <person name="Varghese N."/>
            <person name="Submissions S."/>
        </authorList>
    </citation>
    <scope>NUCLEOTIDE SEQUENCE [LARGE SCALE GENOMIC DNA]</scope>
    <source>
        <strain evidence="6">DSM 45079</strain>
    </source>
</reference>
<dbReference type="SUPFAM" id="SSF53822">
    <property type="entry name" value="Periplasmic binding protein-like I"/>
    <property type="match status" value="1"/>
</dbReference>
<feature type="domain" description="HTH lacI-type" evidence="4">
    <location>
        <begin position="3"/>
        <end position="57"/>
    </location>
</feature>
<dbReference type="RefSeq" id="WP_046770495.1">
    <property type="nucleotide sequence ID" value="NZ_LBMC01000020.1"/>
</dbReference>
<dbReference type="Gene3D" id="1.10.260.40">
    <property type="entry name" value="lambda repressor-like DNA-binding domains"/>
    <property type="match status" value="1"/>
</dbReference>
<dbReference type="OrthoDB" id="2854648at2"/>
<protein>
    <submittedName>
        <fullName evidence="5">DNA-binding transcriptional regulator, LacI/PurR family</fullName>
    </submittedName>
</protein>
<dbReference type="Proteomes" id="UP000182977">
    <property type="component" value="Chromosome I"/>
</dbReference>
<dbReference type="CDD" id="cd06267">
    <property type="entry name" value="PBP1_LacI_sugar_binding-like"/>
    <property type="match status" value="1"/>
</dbReference>
<keyword evidence="2 5" id="KW-0238">DNA-binding</keyword>
<evidence type="ECO:0000313" key="5">
    <source>
        <dbReference type="EMBL" id="SDU73374.1"/>
    </source>
</evidence>
<dbReference type="STRING" id="419479.SAMN04488563_4526"/>
<dbReference type="InterPro" id="IPR000843">
    <property type="entry name" value="HTH_LacI"/>
</dbReference>
<gene>
    <name evidence="5" type="ORF">SAMN04488563_4526</name>
</gene>
<name>A0A1H2KY19_9ACTN</name>
<proteinExistence type="predicted"/>
<organism evidence="5 6">
    <name type="scientific">Jiangella alkaliphila</name>
    <dbReference type="NCBI Taxonomy" id="419479"/>
    <lineage>
        <taxon>Bacteria</taxon>
        <taxon>Bacillati</taxon>
        <taxon>Actinomycetota</taxon>
        <taxon>Actinomycetes</taxon>
        <taxon>Jiangellales</taxon>
        <taxon>Jiangellaceae</taxon>
        <taxon>Jiangella</taxon>
    </lineage>
</organism>
<dbReference type="SMART" id="SM00354">
    <property type="entry name" value="HTH_LACI"/>
    <property type="match status" value="1"/>
</dbReference>
<dbReference type="PANTHER" id="PTHR30146:SF109">
    <property type="entry name" value="HTH-TYPE TRANSCRIPTIONAL REGULATOR GALS"/>
    <property type="match status" value="1"/>
</dbReference>
<sequence>MTATLRDVARLAGVSFKTVSNVVNDHPYVADATRAKVQAAIDELGYRPNRQARSLRSGRTGAIGLAVPELSLAYFAELADEVITAAEKRDVVVVIEQTGGDRRRELDVLSGSRRQLTDGLLFSPLGLSNADRGLLTVDFPLVLLGERIFDGPVDHVTMENVDAARAATDHLLALGRRRIAALGAHEGEVIGSAGLRLSGYRAALEARGLAYDEALVVDAGPWHRFNGAEAMRALLQRGVEFDAVFALNDELALGALRVMQEQGIRVPGDVAIIGFDDVDEGKYSLPSLSTVDPGRREIARLAVEVLLERIEKGPDEPRRELRSAFEIVERESTGALQSQG</sequence>
<dbReference type="PROSITE" id="PS00356">
    <property type="entry name" value="HTH_LACI_1"/>
    <property type="match status" value="1"/>
</dbReference>
<dbReference type="PRINTS" id="PR00036">
    <property type="entry name" value="HTHLACI"/>
</dbReference>
<dbReference type="InterPro" id="IPR010982">
    <property type="entry name" value="Lambda_DNA-bd_dom_sf"/>
</dbReference>
<keyword evidence="3" id="KW-0804">Transcription</keyword>
<dbReference type="GO" id="GO:0000976">
    <property type="term" value="F:transcription cis-regulatory region binding"/>
    <property type="evidence" value="ECO:0007669"/>
    <property type="project" value="TreeGrafter"/>
</dbReference>
<dbReference type="AlphaFoldDB" id="A0A1H2KY19"/>
<evidence type="ECO:0000256" key="2">
    <source>
        <dbReference type="ARBA" id="ARBA00023125"/>
    </source>
</evidence>
<keyword evidence="1" id="KW-0805">Transcription regulation</keyword>
<dbReference type="PANTHER" id="PTHR30146">
    <property type="entry name" value="LACI-RELATED TRANSCRIPTIONAL REPRESSOR"/>
    <property type="match status" value="1"/>
</dbReference>
<dbReference type="Pfam" id="PF13377">
    <property type="entry name" value="Peripla_BP_3"/>
    <property type="match status" value="1"/>
</dbReference>
<dbReference type="EMBL" id="LT629791">
    <property type="protein sequence ID" value="SDU73374.1"/>
    <property type="molecule type" value="Genomic_DNA"/>
</dbReference>
<evidence type="ECO:0000256" key="1">
    <source>
        <dbReference type="ARBA" id="ARBA00023015"/>
    </source>
</evidence>
<dbReference type="Pfam" id="PF00356">
    <property type="entry name" value="LacI"/>
    <property type="match status" value="1"/>
</dbReference>
<dbReference type="CDD" id="cd01392">
    <property type="entry name" value="HTH_LacI"/>
    <property type="match status" value="1"/>
</dbReference>
<evidence type="ECO:0000256" key="3">
    <source>
        <dbReference type="ARBA" id="ARBA00023163"/>
    </source>
</evidence>
<evidence type="ECO:0000313" key="6">
    <source>
        <dbReference type="Proteomes" id="UP000182977"/>
    </source>
</evidence>
<dbReference type="InterPro" id="IPR028082">
    <property type="entry name" value="Peripla_BP_I"/>
</dbReference>
<accession>A0A1H2KY19</accession>
<dbReference type="SUPFAM" id="SSF47413">
    <property type="entry name" value="lambda repressor-like DNA-binding domains"/>
    <property type="match status" value="1"/>
</dbReference>
<evidence type="ECO:0000259" key="4">
    <source>
        <dbReference type="PROSITE" id="PS50932"/>
    </source>
</evidence>
<dbReference type="Gene3D" id="3.40.50.2300">
    <property type="match status" value="2"/>
</dbReference>
<dbReference type="GO" id="GO:0003700">
    <property type="term" value="F:DNA-binding transcription factor activity"/>
    <property type="evidence" value="ECO:0007669"/>
    <property type="project" value="TreeGrafter"/>
</dbReference>